<dbReference type="InterPro" id="IPR051346">
    <property type="entry name" value="OTU_Deubiquitinase"/>
</dbReference>
<dbReference type="GO" id="GO:0030177">
    <property type="term" value="P:positive regulation of Wnt signaling pathway"/>
    <property type="evidence" value="ECO:0007669"/>
    <property type="project" value="TreeGrafter"/>
</dbReference>
<keyword evidence="15" id="KW-0788">Thiol protease</keyword>
<feature type="compositionally biased region" description="Low complexity" evidence="21">
    <location>
        <begin position="738"/>
        <end position="761"/>
    </location>
</feature>
<dbReference type="EC" id="3.4.19.12" evidence="6"/>
<evidence type="ECO:0000256" key="10">
    <source>
        <dbReference type="ARBA" id="ARBA00022692"/>
    </source>
</evidence>
<evidence type="ECO:0000256" key="20">
    <source>
        <dbReference type="SAM" id="Coils"/>
    </source>
</evidence>
<evidence type="ECO:0000256" key="8">
    <source>
        <dbReference type="ARBA" id="ARBA00022553"/>
    </source>
</evidence>
<evidence type="ECO:0000259" key="23">
    <source>
        <dbReference type="PROSITE" id="PS50802"/>
    </source>
</evidence>
<evidence type="ECO:0000256" key="9">
    <source>
        <dbReference type="ARBA" id="ARBA00022670"/>
    </source>
</evidence>
<keyword evidence="12" id="KW-0863">Zinc-finger</keyword>
<evidence type="ECO:0000256" key="19">
    <source>
        <dbReference type="ARBA" id="ARBA00023242"/>
    </source>
</evidence>
<dbReference type="EMBL" id="VEVO01000018">
    <property type="protein sequence ID" value="KAF0027100.1"/>
    <property type="molecule type" value="Genomic_DNA"/>
</dbReference>
<keyword evidence="11" id="KW-0479">Metal-binding</keyword>
<evidence type="ECO:0000256" key="5">
    <source>
        <dbReference type="ARBA" id="ARBA00005865"/>
    </source>
</evidence>
<keyword evidence="20" id="KW-0175">Coiled coil</keyword>
<name>A0A6A4S6D2_SCOMX</name>
<organism evidence="25 26">
    <name type="scientific">Scophthalmus maximus</name>
    <name type="common">Turbot</name>
    <name type="synonym">Psetta maxima</name>
    <dbReference type="NCBI Taxonomy" id="52904"/>
    <lineage>
        <taxon>Eukaryota</taxon>
        <taxon>Metazoa</taxon>
        <taxon>Chordata</taxon>
        <taxon>Craniata</taxon>
        <taxon>Vertebrata</taxon>
        <taxon>Euteleostomi</taxon>
        <taxon>Actinopterygii</taxon>
        <taxon>Neopterygii</taxon>
        <taxon>Teleostei</taxon>
        <taxon>Neoteleostei</taxon>
        <taxon>Acanthomorphata</taxon>
        <taxon>Carangaria</taxon>
        <taxon>Pleuronectiformes</taxon>
        <taxon>Pleuronectoidei</taxon>
        <taxon>Scophthalmidae</taxon>
        <taxon>Scophthalmus</taxon>
    </lineage>
</organism>
<evidence type="ECO:0000313" key="26">
    <source>
        <dbReference type="Proteomes" id="UP000438429"/>
    </source>
</evidence>
<protein>
    <recommendedName>
        <fullName evidence="6">ubiquitinyl hydrolase 1</fullName>
        <ecNumber evidence="6">3.4.19.12</ecNumber>
    </recommendedName>
</protein>
<evidence type="ECO:0000256" key="22">
    <source>
        <dbReference type="SAM" id="Phobius"/>
    </source>
</evidence>
<dbReference type="GO" id="GO:0005813">
    <property type="term" value="C:centrosome"/>
    <property type="evidence" value="ECO:0007669"/>
    <property type="project" value="InterPro"/>
</dbReference>
<dbReference type="GO" id="GO:0071947">
    <property type="term" value="P:protein deubiquitination involved in ubiquitin-dependent protein catabolic process"/>
    <property type="evidence" value="ECO:0007669"/>
    <property type="project" value="TreeGrafter"/>
</dbReference>
<evidence type="ECO:0000256" key="12">
    <source>
        <dbReference type="ARBA" id="ARBA00022771"/>
    </source>
</evidence>
<keyword evidence="10 22" id="KW-0812">Transmembrane</keyword>
<dbReference type="Pfam" id="PF01754">
    <property type="entry name" value="zf-A20"/>
    <property type="match status" value="3"/>
</dbReference>
<feature type="region of interest" description="Disordered" evidence="21">
    <location>
        <begin position="735"/>
        <end position="769"/>
    </location>
</feature>
<evidence type="ECO:0000256" key="18">
    <source>
        <dbReference type="ARBA" id="ARBA00023136"/>
    </source>
</evidence>
<evidence type="ECO:0000256" key="3">
    <source>
        <dbReference type="ARBA" id="ARBA00004141"/>
    </source>
</evidence>
<gene>
    <name evidence="25" type="ORF">F2P81_019841</name>
</gene>
<dbReference type="CDD" id="cd22766">
    <property type="entry name" value="OTU_TNFAIP3"/>
    <property type="match status" value="1"/>
</dbReference>
<evidence type="ECO:0000256" key="11">
    <source>
        <dbReference type="ARBA" id="ARBA00022723"/>
    </source>
</evidence>
<keyword evidence="16" id="KW-0862">Zinc</keyword>
<dbReference type="GO" id="GO:0005737">
    <property type="term" value="C:cytoplasm"/>
    <property type="evidence" value="ECO:0007669"/>
    <property type="project" value="UniProtKB-SubCell"/>
</dbReference>
<dbReference type="PANTHER" id="PTHR13367">
    <property type="entry name" value="UBIQUITIN THIOESTERASE"/>
    <property type="match status" value="1"/>
</dbReference>
<dbReference type="GO" id="GO:0070530">
    <property type="term" value="F:K63-linked polyubiquitin modification-dependent protein binding"/>
    <property type="evidence" value="ECO:0007669"/>
    <property type="project" value="TreeGrafter"/>
</dbReference>
<dbReference type="AlphaFoldDB" id="A0A6A4S6D2"/>
<evidence type="ECO:0000256" key="16">
    <source>
        <dbReference type="ARBA" id="ARBA00022833"/>
    </source>
</evidence>
<feature type="transmembrane region" description="Helical" evidence="22">
    <location>
        <begin position="104"/>
        <end position="126"/>
    </location>
</feature>
<dbReference type="PANTHER" id="PTHR13367:SF3">
    <property type="entry name" value="TUMOR NECROSIS FACTOR ALPHA-INDUCED PROTEIN 3"/>
    <property type="match status" value="1"/>
</dbReference>
<feature type="domain" description="A20-type" evidence="24">
    <location>
        <begin position="775"/>
        <end position="810"/>
    </location>
</feature>
<dbReference type="Pfam" id="PF00822">
    <property type="entry name" value="PMP22_Claudin"/>
    <property type="match status" value="1"/>
</dbReference>
<evidence type="ECO:0000256" key="21">
    <source>
        <dbReference type="SAM" id="MobiDB-lite"/>
    </source>
</evidence>
<dbReference type="Proteomes" id="UP000438429">
    <property type="component" value="Unassembled WGS sequence"/>
</dbReference>
<feature type="coiled-coil region" evidence="20">
    <location>
        <begin position="1129"/>
        <end position="1163"/>
    </location>
</feature>
<comment type="catalytic activity">
    <reaction evidence="1">
        <text>Thiol-dependent hydrolysis of ester, thioester, amide, peptide and isopeptide bonds formed by the C-terminal Gly of ubiquitin (a 76-residue protein attached to proteins as an intracellular targeting signal).</text>
        <dbReference type="EC" id="3.4.19.12"/>
    </reaction>
</comment>
<evidence type="ECO:0000256" key="14">
    <source>
        <dbReference type="ARBA" id="ARBA00022801"/>
    </source>
</evidence>
<evidence type="ECO:0000256" key="4">
    <source>
        <dbReference type="ARBA" id="ARBA00004496"/>
    </source>
</evidence>
<feature type="transmembrane region" description="Helical" evidence="22">
    <location>
        <begin position="146"/>
        <end position="168"/>
    </location>
</feature>
<keyword evidence="14" id="KW-0378">Hydrolase</keyword>
<feature type="domain" description="A20-type" evidence="24">
    <location>
        <begin position="918"/>
        <end position="953"/>
    </location>
</feature>
<keyword evidence="8" id="KW-0597">Phosphoprotein</keyword>
<evidence type="ECO:0000256" key="17">
    <source>
        <dbReference type="ARBA" id="ARBA00022989"/>
    </source>
</evidence>
<dbReference type="Pfam" id="PF02338">
    <property type="entry name" value="OTU"/>
    <property type="match status" value="1"/>
</dbReference>
<dbReference type="FunFam" id="4.10.240.30:FF:000001">
    <property type="entry name" value="Tumor necrosis factor alpha-induced protein 3"/>
    <property type="match status" value="1"/>
</dbReference>
<dbReference type="GO" id="GO:0016477">
    <property type="term" value="P:cell migration"/>
    <property type="evidence" value="ECO:0007669"/>
    <property type="project" value="TreeGrafter"/>
</dbReference>
<keyword evidence="9" id="KW-0645">Protease</keyword>
<evidence type="ECO:0000256" key="15">
    <source>
        <dbReference type="ARBA" id="ARBA00022807"/>
    </source>
</evidence>
<keyword evidence="19" id="KW-0539">Nucleus</keyword>
<dbReference type="PROSITE" id="PS50802">
    <property type="entry name" value="OTU"/>
    <property type="match status" value="1"/>
</dbReference>
<dbReference type="Gene3D" id="4.10.240.30">
    <property type="match status" value="2"/>
</dbReference>
<evidence type="ECO:0000313" key="25">
    <source>
        <dbReference type="EMBL" id="KAF0027100.1"/>
    </source>
</evidence>
<dbReference type="GO" id="GO:0035523">
    <property type="term" value="P:protein K29-linked deubiquitination"/>
    <property type="evidence" value="ECO:0007669"/>
    <property type="project" value="TreeGrafter"/>
</dbReference>
<feature type="compositionally biased region" description="Polar residues" evidence="21">
    <location>
        <begin position="881"/>
        <end position="896"/>
    </location>
</feature>
<feature type="domain" description="OTU" evidence="23">
    <location>
        <begin position="385"/>
        <end position="554"/>
    </location>
</feature>
<proteinExistence type="inferred from homology"/>
<dbReference type="Pfam" id="PF15964">
    <property type="entry name" value="CCCAP"/>
    <property type="match status" value="1"/>
</dbReference>
<dbReference type="GO" id="GO:0007098">
    <property type="term" value="P:centrosome cycle"/>
    <property type="evidence" value="ECO:0007669"/>
    <property type="project" value="InterPro"/>
</dbReference>
<dbReference type="GO" id="GO:0008270">
    <property type="term" value="F:zinc ion binding"/>
    <property type="evidence" value="ECO:0007669"/>
    <property type="project" value="UniProtKB-KW"/>
</dbReference>
<dbReference type="InterPro" id="IPR004031">
    <property type="entry name" value="PMP22/EMP/MP20/Claudin"/>
</dbReference>
<dbReference type="GO" id="GO:0005634">
    <property type="term" value="C:nucleus"/>
    <property type="evidence" value="ECO:0007669"/>
    <property type="project" value="UniProtKB-SubCell"/>
</dbReference>
<dbReference type="GO" id="GO:0004843">
    <property type="term" value="F:cysteine-type deubiquitinase activity"/>
    <property type="evidence" value="ECO:0007669"/>
    <property type="project" value="UniProtKB-EC"/>
</dbReference>
<keyword evidence="18 22" id="KW-0472">Membrane</keyword>
<dbReference type="InterPro" id="IPR002653">
    <property type="entry name" value="Znf_A20"/>
</dbReference>
<comment type="caution">
    <text evidence="25">The sequence shown here is derived from an EMBL/GenBank/DDBJ whole genome shotgun (WGS) entry which is preliminary data.</text>
</comment>
<dbReference type="SMART" id="SM00259">
    <property type="entry name" value="ZnF_A20"/>
    <property type="match status" value="4"/>
</dbReference>
<evidence type="ECO:0000256" key="1">
    <source>
        <dbReference type="ARBA" id="ARBA00000707"/>
    </source>
</evidence>
<dbReference type="GO" id="GO:0003677">
    <property type="term" value="F:DNA binding"/>
    <property type="evidence" value="ECO:0007669"/>
    <property type="project" value="InterPro"/>
</dbReference>
<evidence type="ECO:0000256" key="7">
    <source>
        <dbReference type="ARBA" id="ARBA00022490"/>
    </source>
</evidence>
<feature type="region of interest" description="Disordered" evidence="21">
    <location>
        <begin position="873"/>
        <end position="898"/>
    </location>
</feature>
<keyword evidence="17 22" id="KW-1133">Transmembrane helix</keyword>
<feature type="transmembrane region" description="Helical" evidence="22">
    <location>
        <begin position="73"/>
        <end position="97"/>
    </location>
</feature>
<dbReference type="Gene3D" id="1.20.5.4770">
    <property type="match status" value="1"/>
</dbReference>
<comment type="similarity">
    <text evidence="5">Belongs to the peptidase C64 family.</text>
</comment>
<evidence type="ECO:0000259" key="24">
    <source>
        <dbReference type="PROSITE" id="PS51036"/>
    </source>
</evidence>
<keyword evidence="7" id="KW-0963">Cytoplasm</keyword>
<sequence>MFRCGIAYPRCRWIVPLLLLFAIIFDIIAIAATWGWVEDEDAESHYASMWEQCRGRNDQWDCKSLMEFSWAQAVAALMIIGLLILIVAFIVSCVALCCTLNITLLPFIGVLLIVVVVLQVIALIIYPVKFNEQIFEGHYYYTWAYGFGWGATILCIGCAVLFCCLPRYEDELTGLAKKKYIYTQHSTVTDWMPRHMLFLTENQKRILIENSVVVVLVPVQVSAFIQHPLPYSTVLNRDLMQAWQCCRLENVVVFHVVQPSEVGASCSCSCSCSLFLFVPSSYPAGHTSAMSQGQNFLPKFLFVSNLLKAVKIRQRVPNDVVKPAAGGSLMHHLRSMHRYTLEMIAMNHFPQAFREVVQAAILDRAMQASLEQEKKLNWCREVKKMVPLRTNGDGNCLLHAASQYMLGVQDTDLVLRKALHGVLKDTDTGVFRARFQAELLQSREFTQTGLRYTTMNWEEEWEKIVKMASPASSSNGLQFDSLEDIHIFILSNILRRPIIVIADQVVRSMKSGSSISPLNVGGIYLPLHWPPTECYKYPIVLGYDSQHFAPLITIKDSGPEIRAVPLINPGRGDFEELKVHFLMEKEQQQKERLLKDYLLLIEIPVIGVGHDVLRIINAARLDEGNLPEDMNLMEDYLQLVNHEYQRWQEDKEQAWAAQPQRPPPFSVSQLSLIEIRCATPRCTFYVSVDTQPHCHECFEKRQATTGGGARIEGVVQAKGGGIQGGVGVIGGSEAEVNSRGARSSSPSSSSSGRGVVISSPRSAPPTAPSLSLYSETHAMKCKTPGCLFTLSVEHDGLCERCFNSRQNHGAPGTGTAATGLPGPSGGTIVPHPAQGSAWTQWGSGETETERCSMCRQEASRIFNGLCPTCMQKQQAPERGEPQQSNTRTEASSSAWSQARDAERPCLTLTPGHTSAWQAPLARPCKRSGCQFFGTPEKLGFCTICYVDYQTNHLNLSAIHGIRHKDAAMTQFMTTYEDYNSQHPPESCLACRARNITRANVGSTSMKPLDSDEEEPEPLGAYHKELRQRANQSIQQLSSALEQLNPEGREAEEVGGTDGSVGSDGSLFSIMVEEDKAAWSQKTQSEAALKEQYSSISPFSLSVSPYVNFAFIKRKELSASQKECEEVKVCVELRYQLSQAQLKKEEAERELRELNTKTSRQMEKTAQGPRKKTQCWTRVTFSVDAFWKTADQRCGAAKVKMLSADDVTTVCSQQHGQQLID</sequence>
<dbReference type="PROSITE" id="PS51036">
    <property type="entry name" value="ZF_A20"/>
    <property type="match status" value="2"/>
</dbReference>
<dbReference type="GO" id="GO:0016020">
    <property type="term" value="C:membrane"/>
    <property type="evidence" value="ECO:0007669"/>
    <property type="project" value="UniProtKB-SubCell"/>
</dbReference>
<dbReference type="InterPro" id="IPR031887">
    <property type="entry name" value="SDCCAG8"/>
</dbReference>
<accession>A0A6A4S6D2</accession>
<comment type="subcellular location">
    <subcellularLocation>
        <location evidence="4">Cytoplasm</location>
    </subcellularLocation>
    <subcellularLocation>
        <location evidence="3">Membrane</location>
        <topology evidence="3">Multi-pass membrane protein</topology>
    </subcellularLocation>
    <subcellularLocation>
        <location evidence="2">Nucleus</location>
    </subcellularLocation>
</comment>
<evidence type="ECO:0000256" key="2">
    <source>
        <dbReference type="ARBA" id="ARBA00004123"/>
    </source>
</evidence>
<dbReference type="Gene3D" id="1.20.140.150">
    <property type="match status" value="1"/>
</dbReference>
<keyword evidence="13" id="KW-0833">Ubl conjugation pathway</keyword>
<evidence type="ECO:0000256" key="13">
    <source>
        <dbReference type="ARBA" id="ARBA00022786"/>
    </source>
</evidence>
<reference evidence="25 26" key="1">
    <citation type="submission" date="2019-06" db="EMBL/GenBank/DDBJ databases">
        <title>Draft genomes of female and male turbot (Scophthalmus maximus).</title>
        <authorList>
            <person name="Xu H."/>
            <person name="Xu X.-W."/>
            <person name="Shao C."/>
            <person name="Chen S."/>
        </authorList>
    </citation>
    <scope>NUCLEOTIDE SEQUENCE [LARGE SCALE GENOMIC DNA]</scope>
    <source>
        <strain evidence="25">Ysfricsl-2016a</strain>
        <tissue evidence="25">Blood</tissue>
    </source>
</reference>
<dbReference type="GO" id="GO:1990168">
    <property type="term" value="P:protein K33-linked deubiquitination"/>
    <property type="evidence" value="ECO:0007669"/>
    <property type="project" value="TreeGrafter"/>
</dbReference>
<dbReference type="InterPro" id="IPR003323">
    <property type="entry name" value="OTU_dom"/>
</dbReference>
<dbReference type="FunFam" id="4.10.240.30:FF:000002">
    <property type="entry name" value="Tumor necrosis factor, alpha-induced protein 3"/>
    <property type="match status" value="1"/>
</dbReference>
<feature type="transmembrane region" description="Helical" evidence="22">
    <location>
        <begin position="12"/>
        <end position="37"/>
    </location>
</feature>
<evidence type="ECO:0000256" key="6">
    <source>
        <dbReference type="ARBA" id="ARBA00012759"/>
    </source>
</evidence>
<feature type="transmembrane region" description="Helical" evidence="22">
    <location>
        <begin position="206"/>
        <end position="225"/>
    </location>
</feature>